<dbReference type="EMBL" id="JAMSLR010000002">
    <property type="protein sequence ID" value="MCM8748152.1"/>
    <property type="molecule type" value="Genomic_DNA"/>
</dbReference>
<sequence length="110" mass="11846">MVSQRAFIRLSVLSLVLVGLAALTSCTAQRTGPSPTGGEQGAAQASYMTARTLDELIAQSPVIVVGRVIGPGEIVNMARKPGNPREPDPETFILGQVYDVAVERYLRHRR</sequence>
<keyword evidence="1" id="KW-0732">Signal</keyword>
<protein>
    <submittedName>
        <fullName evidence="2">Uncharacterized protein</fullName>
    </submittedName>
</protein>
<dbReference type="Proteomes" id="UP001165306">
    <property type="component" value="Unassembled WGS sequence"/>
</dbReference>
<proteinExistence type="predicted"/>
<dbReference type="AlphaFoldDB" id="A0AA41W9Y6"/>
<dbReference type="PROSITE" id="PS51257">
    <property type="entry name" value="PROKAR_LIPOPROTEIN"/>
    <property type="match status" value="1"/>
</dbReference>
<accession>A0AA41W9Y6</accession>
<evidence type="ECO:0000313" key="3">
    <source>
        <dbReference type="Proteomes" id="UP001165306"/>
    </source>
</evidence>
<gene>
    <name evidence="2" type="ORF">NET02_03255</name>
</gene>
<feature type="chain" id="PRO_5041270147" evidence="1">
    <location>
        <begin position="31"/>
        <end position="110"/>
    </location>
</feature>
<organism evidence="2 3">
    <name type="scientific">Thermalbibacter longus</name>
    <dbReference type="NCBI Taxonomy" id="2951981"/>
    <lineage>
        <taxon>Bacteria</taxon>
        <taxon>Pseudomonadati</taxon>
        <taxon>Thermomicrobiota</taxon>
        <taxon>Thermomicrobia</taxon>
        <taxon>Thermomicrobiales</taxon>
        <taxon>Thermomicrobiaceae</taxon>
        <taxon>Thermalbibacter</taxon>
    </lineage>
</organism>
<evidence type="ECO:0000313" key="2">
    <source>
        <dbReference type="EMBL" id="MCM8748152.1"/>
    </source>
</evidence>
<dbReference type="RefSeq" id="WP_284055936.1">
    <property type="nucleotide sequence ID" value="NZ_JAMSLR010000002.1"/>
</dbReference>
<name>A0AA41W9Y6_9BACT</name>
<evidence type="ECO:0000256" key="1">
    <source>
        <dbReference type="SAM" id="SignalP"/>
    </source>
</evidence>
<keyword evidence="3" id="KW-1185">Reference proteome</keyword>
<reference evidence="2" key="1">
    <citation type="submission" date="2022-06" db="EMBL/GenBank/DDBJ databases">
        <title>CFH 74404 Thermomicrobiaceae sp.</title>
        <authorList>
            <person name="Ming H."/>
            <person name="Li W.-J."/>
            <person name="Zhao Z."/>
        </authorList>
    </citation>
    <scope>NUCLEOTIDE SEQUENCE</scope>
    <source>
        <strain evidence="2">CFH 74404</strain>
    </source>
</reference>
<feature type="signal peptide" evidence="1">
    <location>
        <begin position="1"/>
        <end position="30"/>
    </location>
</feature>
<comment type="caution">
    <text evidence="2">The sequence shown here is derived from an EMBL/GenBank/DDBJ whole genome shotgun (WGS) entry which is preliminary data.</text>
</comment>